<evidence type="ECO:0000313" key="5">
    <source>
        <dbReference type="Proteomes" id="UP000070633"/>
    </source>
</evidence>
<dbReference type="SUPFAM" id="SSF56542">
    <property type="entry name" value="Substrate-binding domain of HMG-CoA reductase"/>
    <property type="match status" value="1"/>
</dbReference>
<evidence type="ECO:0000256" key="1">
    <source>
        <dbReference type="ARBA" id="ARBA00007661"/>
    </source>
</evidence>
<dbReference type="InterPro" id="IPR023076">
    <property type="entry name" value="HMG_CoA_Rdtase_CS"/>
</dbReference>
<sequence>MEKSSRISGFYKLSPRERLEKVKEFSNLSKEEVEILREAGALKIEQGDKMIENVVSSLELPLGIAVNFLINEKDYLIPMATEESSVVAAASNAAKMARTKGGFKAESNPPHMIGQIQVTDLEDTKQAKKEIESKKEEILKLANQQDQMLIELGGGAKDLEVRKIETESGPMLIIHLIIDTRDAMGANIVNTMCEAVAPLIEEATNGRVFLRIISNLADKRIARAKAVFDKDKLGGEKAVEGILKAYHFAAADPYRGATHNKGIMNGIDAVALATGNDTRALEAGAHSYAALGGEYKPLTTWKKDEGGNLVGEIEIPISAGIIGGSTQINPIAKTCLKILSVDSSQELAEVMAAVGLAQNLAALRALSAEGIQKGHMRLHARNIASLVGAEDEILEEIAEQMVSEENISTDRAKELIEEFRKK</sequence>
<dbReference type="CDD" id="cd00644">
    <property type="entry name" value="HMG-CoA_reductase_classII"/>
    <property type="match status" value="1"/>
</dbReference>
<comment type="similarity">
    <text evidence="1 3">Belongs to the HMG-CoA reductase family.</text>
</comment>
<dbReference type="Proteomes" id="UP000070633">
    <property type="component" value="Unassembled WGS sequence"/>
</dbReference>
<dbReference type="Pfam" id="PF00368">
    <property type="entry name" value="HMG-CoA_red"/>
    <property type="match status" value="1"/>
</dbReference>
<dbReference type="PANTHER" id="PTHR10572">
    <property type="entry name" value="3-HYDROXY-3-METHYLGLUTARYL-COENZYME A REDUCTASE"/>
    <property type="match status" value="1"/>
</dbReference>
<comment type="caution">
    <text evidence="4">The sequence shown here is derived from an EMBL/GenBank/DDBJ whole genome shotgun (WGS) entry which is preliminary data.</text>
</comment>
<keyword evidence="5" id="KW-1185">Reference proteome</keyword>
<keyword evidence="2 3" id="KW-0560">Oxidoreductase</keyword>
<dbReference type="SUPFAM" id="SSF55035">
    <property type="entry name" value="NAD-binding domain of HMG-CoA reductase"/>
    <property type="match status" value="1"/>
</dbReference>
<dbReference type="InterPro" id="IPR009029">
    <property type="entry name" value="HMG_CoA_Rdtase_sub-bd_dom_sf"/>
</dbReference>
<protein>
    <recommendedName>
        <fullName evidence="3">3-hydroxy-3-methylglutaryl coenzyme A reductase</fullName>
        <shortName evidence="3">HMG-CoA reductase</shortName>
    </recommendedName>
</protein>
<dbReference type="Gene3D" id="1.10.8.660">
    <property type="match status" value="1"/>
</dbReference>
<reference evidence="4 5" key="1">
    <citation type="journal article" date="2016" name="Sci. Rep.">
        <title>Metabolic traits of an uncultured archaeal lineage -MSBL1- from brine pools of the Red Sea.</title>
        <authorList>
            <person name="Mwirichia R."/>
            <person name="Alam I."/>
            <person name="Rashid M."/>
            <person name="Vinu M."/>
            <person name="Ba-Alawi W."/>
            <person name="Anthony Kamau A."/>
            <person name="Kamanda Ngugi D."/>
            <person name="Goker M."/>
            <person name="Klenk H.P."/>
            <person name="Bajic V."/>
            <person name="Stingl U."/>
        </authorList>
    </citation>
    <scope>NUCLEOTIDE SEQUENCE [LARGE SCALE GENOMIC DNA]</scope>
    <source>
        <strain evidence="4">SCGC-AAA382M17</strain>
    </source>
</reference>
<dbReference type="NCBIfam" id="TIGR00532">
    <property type="entry name" value="HMG_CoA_R_NAD"/>
    <property type="match status" value="1"/>
</dbReference>
<dbReference type="EMBL" id="LHYI01000001">
    <property type="protein sequence ID" value="KXB08995.1"/>
    <property type="molecule type" value="Genomic_DNA"/>
</dbReference>
<dbReference type="PROSITE" id="PS01192">
    <property type="entry name" value="HMG_COA_REDUCTASE_3"/>
    <property type="match status" value="1"/>
</dbReference>
<accession>A0ABR5TK68</accession>
<proteinExistence type="inferred from homology"/>
<evidence type="ECO:0000256" key="3">
    <source>
        <dbReference type="RuleBase" id="RU361219"/>
    </source>
</evidence>
<organism evidence="4 5">
    <name type="scientific">candidate division MSBL1 archaeon SCGC-AAA382M17</name>
    <dbReference type="NCBI Taxonomy" id="1698284"/>
    <lineage>
        <taxon>Archaea</taxon>
        <taxon>Methanobacteriati</taxon>
        <taxon>Methanobacteriota</taxon>
        <taxon>candidate division MSBL1</taxon>
    </lineage>
</organism>
<gene>
    <name evidence="4" type="ORF">AKJ55_00125</name>
</gene>
<name>A0ABR5TK68_9EURY</name>
<dbReference type="PRINTS" id="PR00071">
    <property type="entry name" value="HMGCOARDTASE"/>
</dbReference>
<dbReference type="InterPro" id="IPR002202">
    <property type="entry name" value="HMG_CoA_Rdtase"/>
</dbReference>
<dbReference type="Gene3D" id="3.90.770.10">
    <property type="entry name" value="3-hydroxy-3-methylglutaryl-coenzyme A Reductase, Chain A, domain 2"/>
    <property type="match status" value="2"/>
</dbReference>
<dbReference type="InterPro" id="IPR023074">
    <property type="entry name" value="HMG_CoA_Rdtase_cat_sf"/>
</dbReference>
<dbReference type="PANTHER" id="PTHR10572:SF24">
    <property type="entry name" value="3-HYDROXY-3-METHYLGLUTARYL-COENZYME A REDUCTASE"/>
    <property type="match status" value="1"/>
</dbReference>
<dbReference type="InterPro" id="IPR009023">
    <property type="entry name" value="HMG_CoA_Rdtase_NAD(P)-bd_sf"/>
</dbReference>
<dbReference type="PROSITE" id="PS50065">
    <property type="entry name" value="HMG_COA_REDUCTASE_4"/>
    <property type="match status" value="1"/>
</dbReference>
<evidence type="ECO:0000256" key="2">
    <source>
        <dbReference type="ARBA" id="ARBA00023002"/>
    </source>
</evidence>
<dbReference type="InterPro" id="IPR004553">
    <property type="entry name" value="HMG_CoA_Rdtase_bac-typ"/>
</dbReference>
<evidence type="ECO:0000313" key="4">
    <source>
        <dbReference type="EMBL" id="KXB08995.1"/>
    </source>
</evidence>